<comment type="caution">
    <text evidence="3">The sequence shown here is derived from an EMBL/GenBank/DDBJ whole genome shotgun (WGS) entry which is preliminary data.</text>
</comment>
<evidence type="ECO:0000313" key="3">
    <source>
        <dbReference type="EMBL" id="KAK3276659.1"/>
    </source>
</evidence>
<keyword evidence="4" id="KW-1185">Reference proteome</keyword>
<evidence type="ECO:0000256" key="1">
    <source>
        <dbReference type="SAM" id="Coils"/>
    </source>
</evidence>
<proteinExistence type="predicted"/>
<dbReference type="Proteomes" id="UP001190700">
    <property type="component" value="Unassembled WGS sequence"/>
</dbReference>
<gene>
    <name evidence="3" type="ORF">CYMTET_15284</name>
</gene>
<organism evidence="3 4">
    <name type="scientific">Cymbomonas tetramitiformis</name>
    <dbReference type="NCBI Taxonomy" id="36881"/>
    <lineage>
        <taxon>Eukaryota</taxon>
        <taxon>Viridiplantae</taxon>
        <taxon>Chlorophyta</taxon>
        <taxon>Pyramimonadophyceae</taxon>
        <taxon>Pyramimonadales</taxon>
        <taxon>Pyramimonadaceae</taxon>
        <taxon>Cymbomonas</taxon>
    </lineage>
</organism>
<feature type="region of interest" description="Disordered" evidence="2">
    <location>
        <begin position="281"/>
        <end position="309"/>
    </location>
</feature>
<feature type="compositionally biased region" description="Low complexity" evidence="2">
    <location>
        <begin position="281"/>
        <end position="293"/>
    </location>
</feature>
<feature type="compositionally biased region" description="Polar residues" evidence="2">
    <location>
        <begin position="133"/>
        <end position="147"/>
    </location>
</feature>
<feature type="compositionally biased region" description="Basic and acidic residues" evidence="2">
    <location>
        <begin position="1"/>
        <end position="20"/>
    </location>
</feature>
<feature type="region of interest" description="Disordered" evidence="2">
    <location>
        <begin position="1"/>
        <end position="37"/>
    </location>
</feature>
<evidence type="ECO:0000256" key="2">
    <source>
        <dbReference type="SAM" id="MobiDB-lite"/>
    </source>
</evidence>
<reference evidence="3 4" key="1">
    <citation type="journal article" date="2015" name="Genome Biol. Evol.">
        <title>Comparative Genomics of a Bacterivorous Green Alga Reveals Evolutionary Causalities and Consequences of Phago-Mixotrophic Mode of Nutrition.</title>
        <authorList>
            <person name="Burns J.A."/>
            <person name="Paasch A."/>
            <person name="Narechania A."/>
            <person name="Kim E."/>
        </authorList>
    </citation>
    <scope>NUCLEOTIDE SEQUENCE [LARGE SCALE GENOMIC DNA]</scope>
    <source>
        <strain evidence="3 4">PLY_AMNH</strain>
    </source>
</reference>
<feature type="coiled-coil region" evidence="1">
    <location>
        <begin position="200"/>
        <end position="234"/>
    </location>
</feature>
<dbReference type="AlphaFoldDB" id="A0AAE0GEC2"/>
<dbReference type="EMBL" id="LGRX02006445">
    <property type="protein sequence ID" value="KAK3276659.1"/>
    <property type="molecule type" value="Genomic_DNA"/>
</dbReference>
<sequence length="331" mass="36115">MQKDTSSETEEKAEEPDKPTKMLKQPSSKHKMLRKNTKHALTREEWVNIFTGPQFNLGACSDLLEVKVKQGHFKLDAVEEERYQVAETILKKSHILGHAESTDDPDPDPAGVELLPVLDAKLAFSGRSPQKEAVQTPSSPSGETSYGTPLGGNESRAEPPSPAVAVHPALLMGEDADAIPSRALGSSRPNLMKLFSTSKKARVEDDLHRAKGTIKTLQNDLRKEQRAREALEAEVKELWSGFQGLSQALEMKTGANTQIPHGRGSSSRWKIFGSYSLQSISSPCSTPRQSSSPLPVKLTETSEIPEAQHSTAIEIGSKIKGESLRSESVCL</sequence>
<accession>A0AAE0GEC2</accession>
<feature type="compositionally biased region" description="Basic residues" evidence="2">
    <location>
        <begin position="27"/>
        <end position="37"/>
    </location>
</feature>
<feature type="region of interest" description="Disordered" evidence="2">
    <location>
        <begin position="126"/>
        <end position="161"/>
    </location>
</feature>
<keyword evidence="1" id="KW-0175">Coiled coil</keyword>
<name>A0AAE0GEC2_9CHLO</name>
<protein>
    <submittedName>
        <fullName evidence="3">Uncharacterized protein</fullName>
    </submittedName>
</protein>
<evidence type="ECO:0000313" key="4">
    <source>
        <dbReference type="Proteomes" id="UP001190700"/>
    </source>
</evidence>